<evidence type="ECO:0000259" key="3">
    <source>
        <dbReference type="SMART" id="SM00822"/>
    </source>
</evidence>
<dbReference type="SMART" id="SM00822">
    <property type="entry name" value="PKS_KR"/>
    <property type="match status" value="1"/>
</dbReference>
<comment type="similarity">
    <text evidence="1">Belongs to the short-chain dehydrogenases/reductases (SDR) family.</text>
</comment>
<keyword evidence="2" id="KW-0560">Oxidoreductase</keyword>
<protein>
    <submittedName>
        <fullName evidence="4">SDR family NAD(P)-dependent oxidoreductase</fullName>
    </submittedName>
</protein>
<dbReference type="Gene3D" id="3.40.50.720">
    <property type="entry name" value="NAD(P)-binding Rossmann-like Domain"/>
    <property type="match status" value="1"/>
</dbReference>
<evidence type="ECO:0000256" key="1">
    <source>
        <dbReference type="ARBA" id="ARBA00006484"/>
    </source>
</evidence>
<dbReference type="PROSITE" id="PS00061">
    <property type="entry name" value="ADH_SHORT"/>
    <property type="match status" value="1"/>
</dbReference>
<keyword evidence="5" id="KW-1185">Reference proteome</keyword>
<reference evidence="4" key="2">
    <citation type="submission" date="2023-04" db="EMBL/GenBank/DDBJ databases">
        <title>'Rhodoalgimonas zhirmunskyi' gen. nov., isolated from a red alga.</title>
        <authorList>
            <person name="Nedashkovskaya O.I."/>
            <person name="Otstavnykh N.Y."/>
            <person name="Bystritskaya E.P."/>
            <person name="Balabanova L.A."/>
            <person name="Isaeva M.P."/>
        </authorList>
    </citation>
    <scope>NUCLEOTIDE SEQUENCE</scope>
    <source>
        <strain evidence="4">10Alg 79</strain>
    </source>
</reference>
<comment type="caution">
    <text evidence="4">The sequence shown here is derived from an EMBL/GenBank/DDBJ whole genome shotgun (WGS) entry which is preliminary data.</text>
</comment>
<sequence>MPKGSNHASLKGRWWIIGASEGLGRELARKLDAEGAELILSARSEDRLNELAQELRAAQALPLDVLDGEKIEDAAAAVGAFDGLIYCAGAYSPMKATEWDRAAGVTIAQVNFVGAMQVFGAVVPGMVKRDSGRIMLIGSLSGFRGLPGAIGYGASKAALMHLAENLRIDLRDTAIKVQLANPGFIDTRLTRQNDFKMPQLMQPDEAAEHVMKALRSGRFSTSFPRPFAWLFQAGRYLPLRLFQALF</sequence>
<name>A0AAJ1X6R7_9RHOB</name>
<dbReference type="EMBL" id="JANFFA010000004">
    <property type="protein sequence ID" value="MDQ2095479.1"/>
    <property type="molecule type" value="Genomic_DNA"/>
</dbReference>
<reference evidence="4" key="1">
    <citation type="submission" date="2022-07" db="EMBL/GenBank/DDBJ databases">
        <authorList>
            <person name="Otstavnykh N."/>
            <person name="Isaeva M."/>
            <person name="Bystritskaya E."/>
        </authorList>
    </citation>
    <scope>NUCLEOTIDE SEQUENCE</scope>
    <source>
        <strain evidence="4">10Alg 79</strain>
    </source>
</reference>
<dbReference type="Pfam" id="PF00106">
    <property type="entry name" value="adh_short"/>
    <property type="match status" value="1"/>
</dbReference>
<gene>
    <name evidence="4" type="ORF">NOI20_15270</name>
</gene>
<dbReference type="InterPro" id="IPR002347">
    <property type="entry name" value="SDR_fam"/>
</dbReference>
<dbReference type="InterPro" id="IPR057326">
    <property type="entry name" value="KR_dom"/>
</dbReference>
<dbReference type="PANTHER" id="PTHR44196">
    <property type="entry name" value="DEHYDROGENASE/REDUCTASE SDR FAMILY MEMBER 7B"/>
    <property type="match status" value="1"/>
</dbReference>
<proteinExistence type="inferred from homology"/>
<organism evidence="4 5">
    <name type="scientific">Rhodalgimonas zhirmunskyi</name>
    <dbReference type="NCBI Taxonomy" id="2964767"/>
    <lineage>
        <taxon>Bacteria</taxon>
        <taxon>Pseudomonadati</taxon>
        <taxon>Pseudomonadota</taxon>
        <taxon>Alphaproteobacteria</taxon>
        <taxon>Rhodobacterales</taxon>
        <taxon>Roseobacteraceae</taxon>
        <taxon>Rhodalgimonas</taxon>
    </lineage>
</organism>
<dbReference type="GO" id="GO:0016020">
    <property type="term" value="C:membrane"/>
    <property type="evidence" value="ECO:0007669"/>
    <property type="project" value="TreeGrafter"/>
</dbReference>
<dbReference type="AlphaFoldDB" id="A0AAJ1X6R7"/>
<evidence type="ECO:0000313" key="4">
    <source>
        <dbReference type="EMBL" id="MDQ2095479.1"/>
    </source>
</evidence>
<dbReference type="InterPro" id="IPR020904">
    <property type="entry name" value="Sc_DH/Rdtase_CS"/>
</dbReference>
<evidence type="ECO:0000313" key="5">
    <source>
        <dbReference type="Proteomes" id="UP001227162"/>
    </source>
</evidence>
<accession>A0AAJ1X6R7</accession>
<feature type="domain" description="Ketoreductase" evidence="3">
    <location>
        <begin position="12"/>
        <end position="183"/>
    </location>
</feature>
<dbReference type="PRINTS" id="PR00081">
    <property type="entry name" value="GDHRDH"/>
</dbReference>
<dbReference type="SUPFAM" id="SSF51735">
    <property type="entry name" value="NAD(P)-binding Rossmann-fold domains"/>
    <property type="match status" value="1"/>
</dbReference>
<dbReference type="InterPro" id="IPR036291">
    <property type="entry name" value="NAD(P)-bd_dom_sf"/>
</dbReference>
<dbReference type="RefSeq" id="WP_317627095.1">
    <property type="nucleotide sequence ID" value="NZ_JANFFA010000004.1"/>
</dbReference>
<dbReference type="Proteomes" id="UP001227162">
    <property type="component" value="Unassembled WGS sequence"/>
</dbReference>
<evidence type="ECO:0000256" key="2">
    <source>
        <dbReference type="ARBA" id="ARBA00023002"/>
    </source>
</evidence>
<dbReference type="PANTHER" id="PTHR44196:SF1">
    <property type="entry name" value="DEHYDROGENASE_REDUCTASE SDR FAMILY MEMBER 7B"/>
    <property type="match status" value="1"/>
</dbReference>
<dbReference type="GO" id="GO:0016491">
    <property type="term" value="F:oxidoreductase activity"/>
    <property type="evidence" value="ECO:0007669"/>
    <property type="project" value="UniProtKB-KW"/>
</dbReference>